<dbReference type="EMBL" id="ML014127">
    <property type="protein sequence ID" value="RKP03206.1"/>
    <property type="molecule type" value="Genomic_DNA"/>
</dbReference>
<gene>
    <name evidence="3" type="ORF">CXG81DRAFT_17262</name>
</gene>
<dbReference type="InterPro" id="IPR054076">
    <property type="entry name" value="ZUO1-like_ZHD"/>
</dbReference>
<evidence type="ECO:0000313" key="4">
    <source>
        <dbReference type="Proteomes" id="UP000274922"/>
    </source>
</evidence>
<protein>
    <recommendedName>
        <fullName evidence="2">J domain-containing protein</fullName>
    </recommendedName>
</protein>
<dbReference type="AlphaFoldDB" id="A0A4P9XCN3"/>
<dbReference type="SUPFAM" id="SSF46565">
    <property type="entry name" value="Chaperone J-domain"/>
    <property type="match status" value="1"/>
</dbReference>
<reference evidence="4" key="1">
    <citation type="journal article" date="2018" name="Nat. Microbiol.">
        <title>Leveraging single-cell genomics to expand the fungal tree of life.</title>
        <authorList>
            <person name="Ahrendt S.R."/>
            <person name="Quandt C.A."/>
            <person name="Ciobanu D."/>
            <person name="Clum A."/>
            <person name="Salamov A."/>
            <person name="Andreopoulos B."/>
            <person name="Cheng J.F."/>
            <person name="Woyke T."/>
            <person name="Pelin A."/>
            <person name="Henrissat B."/>
            <person name="Reynolds N.K."/>
            <person name="Benny G.L."/>
            <person name="Smith M.E."/>
            <person name="James T.Y."/>
            <person name="Grigoriev I.V."/>
        </authorList>
    </citation>
    <scope>NUCLEOTIDE SEQUENCE [LARGE SCALE GENOMIC DNA]</scope>
    <source>
        <strain evidence="4">ATCC 52028</strain>
    </source>
</reference>
<dbReference type="InterPro" id="IPR013087">
    <property type="entry name" value="Znf_C2H2_type"/>
</dbReference>
<dbReference type="PROSITE" id="PS00028">
    <property type="entry name" value="ZINC_FINGER_C2H2_1"/>
    <property type="match status" value="1"/>
</dbReference>
<proteinExistence type="predicted"/>
<organism evidence="3 4">
    <name type="scientific">Caulochytrium protostelioides</name>
    <dbReference type="NCBI Taxonomy" id="1555241"/>
    <lineage>
        <taxon>Eukaryota</taxon>
        <taxon>Fungi</taxon>
        <taxon>Fungi incertae sedis</taxon>
        <taxon>Chytridiomycota</taxon>
        <taxon>Chytridiomycota incertae sedis</taxon>
        <taxon>Chytridiomycetes</taxon>
        <taxon>Caulochytriales</taxon>
        <taxon>Caulochytriaceae</taxon>
        <taxon>Caulochytrium</taxon>
    </lineage>
</organism>
<dbReference type="InterPro" id="IPR036236">
    <property type="entry name" value="Znf_C2H2_sf"/>
</dbReference>
<dbReference type="SMART" id="SM00271">
    <property type="entry name" value="DnaJ"/>
    <property type="match status" value="1"/>
</dbReference>
<dbReference type="SUPFAM" id="SSF57667">
    <property type="entry name" value="beta-beta-alpha zinc fingers"/>
    <property type="match status" value="1"/>
</dbReference>
<dbReference type="CDD" id="cd06257">
    <property type="entry name" value="DnaJ"/>
    <property type="match status" value="1"/>
</dbReference>
<dbReference type="Pfam" id="PF00226">
    <property type="entry name" value="DnaJ"/>
    <property type="match status" value="1"/>
</dbReference>
<dbReference type="Pfam" id="PF21884">
    <property type="entry name" value="ZUO1-like_ZHD"/>
    <property type="match status" value="1"/>
</dbReference>
<dbReference type="PRINTS" id="PR00625">
    <property type="entry name" value="JDOMAIN"/>
</dbReference>
<dbReference type="GO" id="GO:0005737">
    <property type="term" value="C:cytoplasm"/>
    <property type="evidence" value="ECO:0007669"/>
    <property type="project" value="TreeGrafter"/>
</dbReference>
<dbReference type="InterPro" id="IPR018253">
    <property type="entry name" value="DnaJ_domain_CS"/>
</dbReference>
<dbReference type="PANTHER" id="PTHR44029:SF1">
    <property type="entry name" value="DNAJ HOMOLOG SUBFAMILY C MEMBER 21"/>
    <property type="match status" value="1"/>
</dbReference>
<evidence type="ECO:0000256" key="1">
    <source>
        <dbReference type="SAM" id="MobiDB-lite"/>
    </source>
</evidence>
<dbReference type="OrthoDB" id="5894at2759"/>
<feature type="domain" description="J" evidence="2">
    <location>
        <begin position="12"/>
        <end position="78"/>
    </location>
</feature>
<dbReference type="PROSITE" id="PS50076">
    <property type="entry name" value="DNAJ_2"/>
    <property type="match status" value="1"/>
</dbReference>
<keyword evidence="4" id="KW-1185">Reference proteome</keyword>
<name>A0A4P9XCN3_9FUNG</name>
<dbReference type="PROSITE" id="PS00636">
    <property type="entry name" value="DNAJ_1"/>
    <property type="match status" value="1"/>
</dbReference>
<dbReference type="InterPro" id="IPR036869">
    <property type="entry name" value="J_dom_sf"/>
</dbReference>
<dbReference type="InterPro" id="IPR001623">
    <property type="entry name" value="DnaJ_domain"/>
</dbReference>
<dbReference type="Gene3D" id="1.10.287.110">
    <property type="entry name" value="DnaJ domain"/>
    <property type="match status" value="1"/>
</dbReference>
<accession>A0A4P9XCN3</accession>
<evidence type="ECO:0000313" key="3">
    <source>
        <dbReference type="EMBL" id="RKP03206.1"/>
    </source>
</evidence>
<evidence type="ECO:0000259" key="2">
    <source>
        <dbReference type="PROSITE" id="PS50076"/>
    </source>
</evidence>
<dbReference type="STRING" id="1555241.A0A4P9XCN3"/>
<dbReference type="Proteomes" id="UP000274922">
    <property type="component" value="Unassembled WGS sequence"/>
</dbReference>
<sequence>MAADVSTQAKTCYYVLLGVDRQATGDELRKAYKRKALELHPDKNRDRIDEATQQFTQVREAYETLSDPQERAFYDSHRDAILNPTDPASEAFMSEMGVTSDATLMTYFSASRFARHDPDSAYGFYGLYATLFHQLGLEEIDAMYNDPLSPRYGHAEHARFPPFGTSTTPDDAVRAFYASWSAFTTAKSYRWCDKWRTGDAPDRRLRRLVERDNAKLREQGRSGFVATVRALVRFVQKRDPRWKAMAEVERAAAAERVRDAAARRAAHEARQRDAVAAQRAAQARDAAAYVAPAWTREEDAADGIEAGLGAAVLAHEVDEEALRCAVCDKTFRTAKQRRAHDVGLPHRAAVARVREALLADERAFGMAAPAGETADSHDPLLAAAFSKGGENATREPDAVDSDAALNRC</sequence>
<feature type="region of interest" description="Disordered" evidence="1">
    <location>
        <begin position="386"/>
        <end position="408"/>
    </location>
</feature>
<dbReference type="InterPro" id="IPR051964">
    <property type="entry name" value="Chaperone_stress_response"/>
</dbReference>
<dbReference type="PANTHER" id="PTHR44029">
    <property type="entry name" value="DNAJ HOMOLOG SUBFAMILY C MEMBER 21"/>
    <property type="match status" value="1"/>
</dbReference>